<keyword evidence="4" id="KW-0532">Neurotransmitter transport</keyword>
<gene>
    <name evidence="8" type="ORF">DNTS_004485</name>
</gene>
<protein>
    <submittedName>
        <fullName evidence="8">Uncharacterized protein</fullName>
    </submittedName>
</protein>
<evidence type="ECO:0000256" key="7">
    <source>
        <dbReference type="SAM" id="MobiDB-lite"/>
    </source>
</evidence>
<accession>A0A553QQC5</accession>
<evidence type="ECO:0000313" key="8">
    <source>
        <dbReference type="EMBL" id="TRY92165.1"/>
    </source>
</evidence>
<dbReference type="CDD" id="cd22809">
    <property type="entry name" value="Complexin_NTD_CPLX_III_IV"/>
    <property type="match status" value="1"/>
</dbReference>
<dbReference type="InterPro" id="IPR008849">
    <property type="entry name" value="Synaphin"/>
</dbReference>
<reference evidence="8 9" key="1">
    <citation type="journal article" date="2019" name="Sci. Data">
        <title>Hybrid genome assembly and annotation of Danionella translucida.</title>
        <authorList>
            <person name="Kadobianskyi M."/>
            <person name="Schulze L."/>
            <person name="Schuelke M."/>
            <person name="Judkewitz B."/>
        </authorList>
    </citation>
    <scope>NUCLEOTIDE SEQUENCE [LARGE SCALE GENOMIC DNA]</scope>
    <source>
        <strain evidence="8 9">Bolton</strain>
    </source>
</reference>
<dbReference type="PANTHER" id="PTHR16705:SF5">
    <property type="entry name" value="COMPLEXIN-3"/>
    <property type="match status" value="1"/>
</dbReference>
<feature type="region of interest" description="Disordered" evidence="7">
    <location>
        <begin position="27"/>
        <end position="67"/>
    </location>
</feature>
<evidence type="ECO:0000256" key="4">
    <source>
        <dbReference type="ARBA" id="ARBA00022775"/>
    </source>
</evidence>
<name>A0A553QQC5_9TELE</name>
<dbReference type="GO" id="GO:0043195">
    <property type="term" value="C:terminal bouton"/>
    <property type="evidence" value="ECO:0007669"/>
    <property type="project" value="TreeGrafter"/>
</dbReference>
<evidence type="ECO:0000256" key="3">
    <source>
        <dbReference type="ARBA" id="ARBA00022483"/>
    </source>
</evidence>
<dbReference type="AlphaFoldDB" id="A0A553QQC5"/>
<keyword evidence="2" id="KW-0813">Transport</keyword>
<sequence length="173" mass="19636">MESMVRKSLLTPVKTFKLCVTGAEPEYAKGQEPKIKRKPQSRGQRKSLKSRTPWVTHTQDPNLLRSYQSELDKQRKLREAMNAQKNAERAAMRAHFRRKYNLRQDARDSARLQSMGGRVQLSSDLARMVQGAAPKKDPSSNLIRAFQSLGLSGSNNNRGKHTQTPSTEPCRVM</sequence>
<dbReference type="GO" id="GO:0016079">
    <property type="term" value="P:synaptic vesicle exocytosis"/>
    <property type="evidence" value="ECO:0007669"/>
    <property type="project" value="TreeGrafter"/>
</dbReference>
<comment type="subcellular location">
    <subcellularLocation>
        <location evidence="6">Synapse</location>
    </subcellularLocation>
</comment>
<dbReference type="PANTHER" id="PTHR16705">
    <property type="entry name" value="COMPLEXIN"/>
    <property type="match status" value="1"/>
</dbReference>
<keyword evidence="9" id="KW-1185">Reference proteome</keyword>
<feature type="compositionally biased region" description="Polar residues" evidence="7">
    <location>
        <begin position="53"/>
        <end position="67"/>
    </location>
</feature>
<feature type="compositionally biased region" description="Basic residues" evidence="7">
    <location>
        <begin position="35"/>
        <end position="49"/>
    </location>
</feature>
<evidence type="ECO:0000256" key="1">
    <source>
        <dbReference type="ARBA" id="ARBA00005396"/>
    </source>
</evidence>
<dbReference type="EMBL" id="SRMA01025668">
    <property type="protein sequence ID" value="TRY92165.1"/>
    <property type="molecule type" value="Genomic_DNA"/>
</dbReference>
<dbReference type="GO" id="GO:0031201">
    <property type="term" value="C:SNARE complex"/>
    <property type="evidence" value="ECO:0007669"/>
    <property type="project" value="TreeGrafter"/>
</dbReference>
<dbReference type="Proteomes" id="UP000316079">
    <property type="component" value="Unassembled WGS sequence"/>
</dbReference>
<feature type="region of interest" description="Disordered" evidence="7">
    <location>
        <begin position="149"/>
        <end position="173"/>
    </location>
</feature>
<feature type="compositionally biased region" description="Polar residues" evidence="7">
    <location>
        <begin position="149"/>
        <end position="167"/>
    </location>
</feature>
<dbReference type="GO" id="GO:0019905">
    <property type="term" value="F:syntaxin binding"/>
    <property type="evidence" value="ECO:0007669"/>
    <property type="project" value="InterPro"/>
</dbReference>
<comment type="caution">
    <text evidence="8">The sequence shown here is derived from an EMBL/GenBank/DDBJ whole genome shotgun (WGS) entry which is preliminary data.</text>
</comment>
<evidence type="ECO:0000313" key="9">
    <source>
        <dbReference type="Proteomes" id="UP000316079"/>
    </source>
</evidence>
<dbReference type="Pfam" id="PF05835">
    <property type="entry name" value="Synaphin"/>
    <property type="match status" value="1"/>
</dbReference>
<proteinExistence type="inferred from homology"/>
<evidence type="ECO:0000256" key="5">
    <source>
        <dbReference type="ARBA" id="ARBA00023018"/>
    </source>
</evidence>
<dbReference type="GO" id="GO:0046928">
    <property type="term" value="P:regulation of neurotransmitter secretion"/>
    <property type="evidence" value="ECO:0007669"/>
    <property type="project" value="TreeGrafter"/>
</dbReference>
<evidence type="ECO:0000256" key="6">
    <source>
        <dbReference type="ARBA" id="ARBA00034103"/>
    </source>
</evidence>
<keyword evidence="3" id="KW-0268">Exocytosis</keyword>
<organism evidence="8 9">
    <name type="scientific">Danionella cerebrum</name>
    <dbReference type="NCBI Taxonomy" id="2873325"/>
    <lineage>
        <taxon>Eukaryota</taxon>
        <taxon>Metazoa</taxon>
        <taxon>Chordata</taxon>
        <taxon>Craniata</taxon>
        <taxon>Vertebrata</taxon>
        <taxon>Euteleostomi</taxon>
        <taxon>Actinopterygii</taxon>
        <taxon>Neopterygii</taxon>
        <taxon>Teleostei</taxon>
        <taxon>Ostariophysi</taxon>
        <taxon>Cypriniformes</taxon>
        <taxon>Danionidae</taxon>
        <taxon>Danioninae</taxon>
        <taxon>Danionella</taxon>
    </lineage>
</organism>
<evidence type="ECO:0000256" key="2">
    <source>
        <dbReference type="ARBA" id="ARBA00022448"/>
    </source>
</evidence>
<dbReference type="OrthoDB" id="8955697at2759"/>
<keyword evidence="5" id="KW-0770">Synapse</keyword>
<comment type="similarity">
    <text evidence="1">Belongs to the complexin/synaphin family.</text>
</comment>